<organism evidence="1 2">
    <name type="scientific">Vaccinium darrowii</name>
    <dbReference type="NCBI Taxonomy" id="229202"/>
    <lineage>
        <taxon>Eukaryota</taxon>
        <taxon>Viridiplantae</taxon>
        <taxon>Streptophyta</taxon>
        <taxon>Embryophyta</taxon>
        <taxon>Tracheophyta</taxon>
        <taxon>Spermatophyta</taxon>
        <taxon>Magnoliopsida</taxon>
        <taxon>eudicotyledons</taxon>
        <taxon>Gunneridae</taxon>
        <taxon>Pentapetalae</taxon>
        <taxon>asterids</taxon>
        <taxon>Ericales</taxon>
        <taxon>Ericaceae</taxon>
        <taxon>Vaccinioideae</taxon>
        <taxon>Vaccinieae</taxon>
        <taxon>Vaccinium</taxon>
    </lineage>
</organism>
<evidence type="ECO:0000313" key="2">
    <source>
        <dbReference type="Proteomes" id="UP000828048"/>
    </source>
</evidence>
<name>A0ACB7YJD9_9ERIC</name>
<accession>A0ACB7YJD9</accession>
<dbReference type="EMBL" id="CM037158">
    <property type="protein sequence ID" value="KAH7852954.1"/>
    <property type="molecule type" value="Genomic_DNA"/>
</dbReference>
<gene>
    <name evidence="1" type="ORF">Vadar_031424</name>
</gene>
<protein>
    <submittedName>
        <fullName evidence="1">Uncharacterized protein</fullName>
    </submittedName>
</protein>
<dbReference type="Proteomes" id="UP000828048">
    <property type="component" value="Chromosome 8"/>
</dbReference>
<proteinExistence type="predicted"/>
<comment type="caution">
    <text evidence="1">The sequence shown here is derived from an EMBL/GenBank/DDBJ whole genome shotgun (WGS) entry which is preliminary data.</text>
</comment>
<evidence type="ECO:0000313" key="1">
    <source>
        <dbReference type="EMBL" id="KAH7852954.1"/>
    </source>
</evidence>
<sequence>MGTSNNSINFALFLLLLIIALISPLFYALEVSHDGRAITIDGERRILLSGSIHYPRSTPEMWPDLIKKAKEGGLDAIETYVFWNAHEPLRRQYDFTGNNDLIRFLKTIQSEGLYAVLRIGPYVCAEWNYGGLPVWLHNIPGIEFRTANNVFMNEMQNFTTLIVDMVKQEKLFASQGGNIILAQIENEYGNVMKSYGAAGKAYIDWCANMAESLDIGVPWIMCQQDDAPQPMINTCNGFYCDSFTPNNPNSPKMWTENWTGWFKNWGAQDPHRTAEDVAYAVARFFQTGGTFQNYYMYHGGTNFGRTAGGPYITTSYDYDAPIDEYGNLNQPKWGHLKELHGALKSMERALTHGNVTNIDEGNGVSVTIYATNETSSCFIGNKNSTGDATVTFQGTEYSVPAWSVSILPDCKNEAYNTAKVNTQTTLMEKKKNQAENEPVALQWTWMPETTSDTVQHGKGHVAASHLVDQKVINDISDYLWYMTSVNIKDDDPLWSDDMSIRVNGTGHMLHAYVNGEHIGSEWATYGIHNYVFEKKVKLNPGKNQITLLSATIGFPNYGPYFDTIESGLPGPVELIGRKGDESVIKDLSSHKWTYEVGLHGFDNKLYSSDSRHASKWEAENLPTNRMMTWYKTTFKAPLGTDPVALDLQGMGKGEAWVNGQSIGRYWPSYLAEEDGCSTEPCDYRGEYGSSKCVSNCGQPTQRWYHVPRSFMTNDVNTLVLFEELGGNPSLVNFQTVAPGTVCGNAYENKNMELSCQGRPISSIRFASFGDPQGTCGSFYKGSCEGGNDALAIVQKACVGKEKCSIQASEDVFGSTNCSSTATRLVVEAVC</sequence>
<keyword evidence="2" id="KW-1185">Reference proteome</keyword>
<reference evidence="1 2" key="1">
    <citation type="journal article" date="2021" name="Hortic Res">
        <title>High-quality reference genome and annotation aids understanding of berry development for evergreen blueberry (Vaccinium darrowii).</title>
        <authorList>
            <person name="Yu J."/>
            <person name="Hulse-Kemp A.M."/>
            <person name="Babiker E."/>
            <person name="Staton M."/>
        </authorList>
    </citation>
    <scope>NUCLEOTIDE SEQUENCE [LARGE SCALE GENOMIC DNA]</scope>
    <source>
        <strain evidence="2">cv. NJ 8807/NJ 8810</strain>
        <tissue evidence="1">Young leaf</tissue>
    </source>
</reference>